<dbReference type="AlphaFoldDB" id="A0A1J7GNK8"/>
<dbReference type="Gramene" id="OIV89682">
    <property type="protein sequence ID" value="OIV89682"/>
    <property type="gene ID" value="TanjilG_07561"/>
</dbReference>
<keyword evidence="2" id="KW-1185">Reference proteome</keyword>
<accession>A0A1J7GNK8</accession>
<proteinExistence type="predicted"/>
<dbReference type="EMBL" id="KV862256">
    <property type="protein sequence ID" value="OIV89682.1"/>
    <property type="molecule type" value="Genomic_DNA"/>
</dbReference>
<sequence length="49" mass="5676">MVTENRYAALRMPISMTLVDGPNNHLLAVHVKAENELWELDQTCRPKIR</sequence>
<organism evidence="1 2">
    <name type="scientific">Lupinus angustifolius</name>
    <name type="common">Narrow-leaved blue lupine</name>
    <dbReference type="NCBI Taxonomy" id="3871"/>
    <lineage>
        <taxon>Eukaryota</taxon>
        <taxon>Viridiplantae</taxon>
        <taxon>Streptophyta</taxon>
        <taxon>Embryophyta</taxon>
        <taxon>Tracheophyta</taxon>
        <taxon>Spermatophyta</taxon>
        <taxon>Magnoliopsida</taxon>
        <taxon>eudicotyledons</taxon>
        <taxon>Gunneridae</taxon>
        <taxon>Pentapetalae</taxon>
        <taxon>rosids</taxon>
        <taxon>fabids</taxon>
        <taxon>Fabales</taxon>
        <taxon>Fabaceae</taxon>
        <taxon>Papilionoideae</taxon>
        <taxon>50 kb inversion clade</taxon>
        <taxon>genistoids sensu lato</taxon>
        <taxon>core genistoids</taxon>
        <taxon>Genisteae</taxon>
        <taxon>Lupinus</taxon>
    </lineage>
</organism>
<name>A0A1J7GNK8_LUPAN</name>
<reference evidence="1 2" key="1">
    <citation type="journal article" date="2017" name="Plant Biotechnol. J.">
        <title>A comprehensive draft genome sequence for lupin (Lupinus angustifolius), an emerging health food: insights into plant-microbe interactions and legume evolution.</title>
        <authorList>
            <person name="Hane J.K."/>
            <person name="Ming Y."/>
            <person name="Kamphuis L.G."/>
            <person name="Nelson M.N."/>
            <person name="Garg G."/>
            <person name="Atkins C.A."/>
            <person name="Bayer P.E."/>
            <person name="Bravo A."/>
            <person name="Bringans S."/>
            <person name="Cannon S."/>
            <person name="Edwards D."/>
            <person name="Foley R."/>
            <person name="Gao L.L."/>
            <person name="Harrison M.J."/>
            <person name="Huang W."/>
            <person name="Hurgobin B."/>
            <person name="Li S."/>
            <person name="Liu C.W."/>
            <person name="McGrath A."/>
            <person name="Morahan G."/>
            <person name="Murray J."/>
            <person name="Weller J."/>
            <person name="Jian J."/>
            <person name="Singh K.B."/>
        </authorList>
    </citation>
    <scope>NUCLEOTIDE SEQUENCE [LARGE SCALE GENOMIC DNA]</scope>
    <source>
        <strain evidence="2">cv. Tanjil</strain>
        <tissue evidence="1">Whole plant</tissue>
    </source>
</reference>
<protein>
    <submittedName>
        <fullName evidence="1">Uncharacterized protein</fullName>
    </submittedName>
</protein>
<gene>
    <name evidence="1" type="ORF">TanjilG_07561</name>
</gene>
<dbReference type="Proteomes" id="UP000188354">
    <property type="component" value="Unassembled WGS sequence"/>
</dbReference>
<evidence type="ECO:0000313" key="1">
    <source>
        <dbReference type="EMBL" id="OIV89682.1"/>
    </source>
</evidence>
<evidence type="ECO:0000313" key="2">
    <source>
        <dbReference type="Proteomes" id="UP000188354"/>
    </source>
</evidence>